<dbReference type="InterPro" id="IPR001031">
    <property type="entry name" value="Thioesterase"/>
</dbReference>
<dbReference type="FunFam" id="3.40.366.10:FF:000002">
    <property type="entry name" value="Probable polyketide synthase 2"/>
    <property type="match status" value="1"/>
</dbReference>
<dbReference type="InterPro" id="IPR020806">
    <property type="entry name" value="PKS_PP-bd"/>
</dbReference>
<dbReference type="Pfam" id="PF00698">
    <property type="entry name" value="Acyl_transf_1"/>
    <property type="match status" value="1"/>
</dbReference>
<dbReference type="Gene3D" id="3.40.47.10">
    <property type="match status" value="1"/>
</dbReference>
<feature type="region of interest" description="N-terminal hotdog fold" evidence="4">
    <location>
        <begin position="1262"/>
        <end position="1394"/>
    </location>
</feature>
<dbReference type="Pfam" id="PF00550">
    <property type="entry name" value="PP-binding"/>
    <property type="match status" value="2"/>
</dbReference>
<evidence type="ECO:0000256" key="5">
    <source>
        <dbReference type="SAM" id="MobiDB-lite"/>
    </source>
</evidence>
<dbReference type="GO" id="GO:0044550">
    <property type="term" value="P:secondary metabolite biosynthetic process"/>
    <property type="evidence" value="ECO:0007669"/>
    <property type="project" value="TreeGrafter"/>
</dbReference>
<dbReference type="GO" id="GO:0031177">
    <property type="term" value="F:phosphopantetheine binding"/>
    <property type="evidence" value="ECO:0007669"/>
    <property type="project" value="InterPro"/>
</dbReference>
<dbReference type="SMART" id="SM00827">
    <property type="entry name" value="PKS_AT"/>
    <property type="match status" value="1"/>
</dbReference>
<dbReference type="SUPFAM" id="SSF55048">
    <property type="entry name" value="Probable ACP-binding domain of malonyl-CoA ACP transacylase"/>
    <property type="match status" value="1"/>
</dbReference>
<evidence type="ECO:0000259" key="7">
    <source>
        <dbReference type="PROSITE" id="PS52004"/>
    </source>
</evidence>
<feature type="region of interest" description="Disordered" evidence="5">
    <location>
        <begin position="1684"/>
        <end position="1715"/>
    </location>
</feature>
<evidence type="ECO:0000259" key="8">
    <source>
        <dbReference type="PROSITE" id="PS52019"/>
    </source>
</evidence>
<dbReference type="Gene3D" id="1.10.1200.10">
    <property type="entry name" value="ACP-like"/>
    <property type="match status" value="2"/>
</dbReference>
<sequence length="2088" mass="227283">MTLPNNVILFGDQTVDPCPIIKQLYRQSRDSLTLQALFRQSYDAVRREIATLEYSDRTLFPSFNSIQGLAERQAERHNEAVSTVLHCIAQLGLLLIHADQDDSLFEARPSRTYLVGLCTGMLPAAALAASSSTSQLLRLAPDVVLVALRLGLEANRRSAQIEASTDSWASVVPGMAPQEQQAALAQFNDEFMIPTSKQAYISAESDSTVTISGPPSTLVSLFSSSDSFRKARRIKLPITAAFHAPHLRLPDVEKIIGSLSHSDEYPLRNDVVIVSTRSGKPITAQSLGDALQHIISDILREPMRWSSVVEEMINNLKDQRTILTSAGPVRAADSLRQRLASAGTEVLKSTEMQPQGEQPTKPRSSDIAIIGYAARLPESETLEEAWKLLEDGRDVHKKIPSDRFDVDTHCDPSGKIKNTTHTPYGCFLDRPGFFDARLFNMSPREASQTDPAQRLLLLTTYEALEMAGYTPDGTPSTAGDRIGTFFGQTLDDYREANASQNIEMYYVSGGIRAFGPGRLNFHFKWEGPSYCVDAACSSSTLSIQMAMSSLRAHECDTAVAGGTNVLTGVDMFSGLSRGSFLSPTGSCKTFDNDADGYCRGDGVGSVILKRLDDAIADGDNIQAVIKSAATNHSAHAVSITHPHAGAQQNLMRQVLRDADVEPSDIDYVEMHGTGTQAGDATEFASVTNVISGRTRDNPLHVGAVKANIGHAEAAAGTNSLVKVLMMMRKKRHTTTHKINVRINRTMTPFVARAGGDGKRRVLLNNFNATGGNTCLLLEDAPKTDIRGHDPRSAHVIAISAKTSYSFKQNTQRLLEYLQQNPETQLQDLAYTTTARRMHHAIRKAYAVQSTEQLVQSLKKDISNSPEIGATTEHTSAIFLFTGQGSQYLGMGRQLFQTNTSFRKSISESDNICIRQGLPSFEWIVSAEPSEDRVPTPSESQLALVAIALALASLWQSWGITPKAVIGHSLGEYAALCVAGVLSVSDTLYLVGKRAEMMEKKCVANTHAMLAIQSDSESIQQLISGGQMPSCEIACLNGPSNTVVSGSLKDIHLLEEKLNAMGTKTTLLKLPFAFHSVQMDPILEDIRVLAQNVQFRKPTVPIASTLLGTLVKDHGIITADYLSRQARQAVRFQEALQACKVENIAGEDTLWIEVGPHPLCHGMVRSTLGLSPTKALPSLKRDEDCWSTISRSIANAYNSGVKVSWVDYHRDFQGALKLLELPSYAFDLKNYWIQHEGDWSLRKGETTRTTAPPPQASFSTTCLQVVENETFTQDSASVMFSSQLSEPKLNAAVRGHLVSGIGLCPSSVYADVAFTAAWYIASRMTPSDPVPAMDLSTMEVFRPLIVDSNETPQLLKVSASRNSNEQVVNIKISSQDSKGRQEHAHCTVMYGDGQQWMDEWQRNAYLFESRIAKLTQPSSPGIHRMLKEMIYKQFQTVVTYSPEYHNIDEIFMDCDLNETAANIKLQSMAGSGEFIYSPYWIDTVAHLAGFILNANVKTPADTVFISHGWQSFRIAAPLSAEKAYRGYVRMQPSNGRGVMAGDVYIFDGEEIVVVCKGIKFQQMKRSTLQSLLGVSTAATPIAKPIAAKATRPHPVTVRKAAVTQSPGAGFSKVLDTIASEVGVDVSELSDDVKISDVGVDSLLTISILGRLRPETGLDLSSSLFIEHPTIAELRAFFLDKMDVPQATANDDDSDDSSEDEDPGYSRSQSNSTISTPEEPDVVSILMSIVAREVGVEESEIQLSTPFAEIGVDSLLTISILDAFKTEIGVNLSANFFHDHPTFADVQKALGPASTPQKSLDLPLRSLEQGSKRLSQTLRAKSVLLQGRPEKGKPALFLLPDGAGSLFSYISMPSLPSGLPVYGLDSPFHNDPSEYTISFSAVAAIYIAAIRAIQPKGPYMLGGWSLGGIHAYETARQLIEQGETISNLIMIDSPCPGTLPPLPAPTLSLLEKAGIFDGLSTSGAPITERTRLHFLGCVRALENYTATPLPSGKSPGKVTVIWAQEGVLEGREEQGKEYMAATSSGDLNKDMDKAKEWLTGKRTSFGPSGWDKLTGTEVHCHVVSGNHFSIMFPPKIAAVAKAVATGLPEK</sequence>
<dbReference type="InterPro" id="IPR020841">
    <property type="entry name" value="PKS_Beta-ketoAc_synthase_dom"/>
</dbReference>
<dbReference type="NCBIfam" id="TIGR04532">
    <property type="entry name" value="PT_fungal_PKS"/>
    <property type="match status" value="1"/>
</dbReference>
<dbReference type="InterPro" id="IPR016039">
    <property type="entry name" value="Thiolase-like"/>
</dbReference>
<keyword evidence="2" id="KW-0597">Phosphoprotein</keyword>
<dbReference type="Pfam" id="PF22621">
    <property type="entry name" value="CurL-like_PKS_C"/>
    <property type="match status" value="1"/>
</dbReference>
<dbReference type="PROSITE" id="PS52004">
    <property type="entry name" value="KS3_2"/>
    <property type="match status" value="1"/>
</dbReference>
<dbReference type="InterPro" id="IPR014031">
    <property type="entry name" value="Ketoacyl_synth_C"/>
</dbReference>
<dbReference type="InterPro" id="IPR032088">
    <property type="entry name" value="SAT"/>
</dbReference>
<dbReference type="InterPro" id="IPR018201">
    <property type="entry name" value="Ketoacyl_synth_AS"/>
</dbReference>
<dbReference type="Pfam" id="PF00975">
    <property type="entry name" value="Thioesterase"/>
    <property type="match status" value="1"/>
</dbReference>
<evidence type="ECO:0000259" key="6">
    <source>
        <dbReference type="PROSITE" id="PS50075"/>
    </source>
</evidence>
<dbReference type="PROSITE" id="PS50075">
    <property type="entry name" value="CARRIER"/>
    <property type="match status" value="2"/>
</dbReference>
<dbReference type="SMART" id="SM00823">
    <property type="entry name" value="PKS_PP"/>
    <property type="match status" value="2"/>
</dbReference>
<evidence type="ECO:0000256" key="2">
    <source>
        <dbReference type="ARBA" id="ARBA00022553"/>
    </source>
</evidence>
<dbReference type="InterPro" id="IPR016035">
    <property type="entry name" value="Acyl_Trfase/lysoPLipase"/>
</dbReference>
<dbReference type="EMBL" id="JAFEKC020000020">
    <property type="protein sequence ID" value="KAK0508819.1"/>
    <property type="molecule type" value="Genomic_DNA"/>
</dbReference>
<keyword evidence="1" id="KW-0596">Phosphopantetheine</keyword>
<evidence type="ECO:0000313" key="10">
    <source>
        <dbReference type="Proteomes" id="UP001166286"/>
    </source>
</evidence>
<dbReference type="GO" id="GO:0006633">
    <property type="term" value="P:fatty acid biosynthetic process"/>
    <property type="evidence" value="ECO:0007669"/>
    <property type="project" value="InterPro"/>
</dbReference>
<dbReference type="PROSITE" id="PS00606">
    <property type="entry name" value="KS3_1"/>
    <property type="match status" value="1"/>
</dbReference>
<dbReference type="Pfam" id="PF14765">
    <property type="entry name" value="PS-DH"/>
    <property type="match status" value="1"/>
</dbReference>
<dbReference type="SUPFAM" id="SSF53474">
    <property type="entry name" value="alpha/beta-Hydrolases"/>
    <property type="match status" value="1"/>
</dbReference>
<feature type="domain" description="Carrier" evidence="6">
    <location>
        <begin position="1715"/>
        <end position="1792"/>
    </location>
</feature>
<feature type="active site" description="Proton donor; for dehydratase activity" evidence="4">
    <location>
        <position position="1481"/>
    </location>
</feature>
<evidence type="ECO:0008006" key="11">
    <source>
        <dbReference type="Google" id="ProtNLM"/>
    </source>
</evidence>
<dbReference type="GO" id="GO:0004312">
    <property type="term" value="F:fatty acid synthase activity"/>
    <property type="evidence" value="ECO:0007669"/>
    <property type="project" value="TreeGrafter"/>
</dbReference>
<dbReference type="Gene3D" id="3.30.70.250">
    <property type="entry name" value="Malonyl-CoA ACP transacylase, ACP-binding"/>
    <property type="match status" value="1"/>
</dbReference>
<reference evidence="9" key="1">
    <citation type="submission" date="2023-03" db="EMBL/GenBank/DDBJ databases">
        <title>Complete genome of Cladonia borealis.</title>
        <authorList>
            <person name="Park H."/>
        </authorList>
    </citation>
    <scope>NUCLEOTIDE SEQUENCE</scope>
    <source>
        <strain evidence="9">ANT050790</strain>
    </source>
</reference>
<dbReference type="InterPro" id="IPR014043">
    <property type="entry name" value="Acyl_transferase_dom"/>
</dbReference>
<dbReference type="SUPFAM" id="SSF53901">
    <property type="entry name" value="Thiolase-like"/>
    <property type="match status" value="1"/>
</dbReference>
<protein>
    <recommendedName>
        <fullName evidence="11">Polyketide synthase</fullName>
    </recommendedName>
</protein>
<dbReference type="PANTHER" id="PTHR43775:SF37">
    <property type="entry name" value="SI:DKEY-61P9.11"/>
    <property type="match status" value="1"/>
</dbReference>
<dbReference type="InterPro" id="IPR042104">
    <property type="entry name" value="PKS_dehydratase_sf"/>
</dbReference>
<dbReference type="Gene3D" id="3.40.366.10">
    <property type="entry name" value="Malonyl-Coenzyme A Acyl Carrier Protein, domain 2"/>
    <property type="match status" value="2"/>
</dbReference>
<dbReference type="Gene3D" id="3.30.70.3290">
    <property type="match status" value="1"/>
</dbReference>
<dbReference type="Gene3D" id="3.10.129.110">
    <property type="entry name" value="Polyketide synthase dehydratase"/>
    <property type="match status" value="1"/>
</dbReference>
<evidence type="ECO:0000256" key="3">
    <source>
        <dbReference type="ARBA" id="ARBA00022679"/>
    </source>
</evidence>
<feature type="compositionally biased region" description="Polar residues" evidence="5">
    <location>
        <begin position="1704"/>
        <end position="1714"/>
    </location>
</feature>
<dbReference type="InterPro" id="IPR049900">
    <property type="entry name" value="PKS_mFAS_DH"/>
</dbReference>
<dbReference type="InterPro" id="IPR036736">
    <property type="entry name" value="ACP-like_sf"/>
</dbReference>
<dbReference type="Proteomes" id="UP001166286">
    <property type="component" value="Unassembled WGS sequence"/>
</dbReference>
<keyword evidence="3" id="KW-0808">Transferase</keyword>
<dbReference type="PROSITE" id="PS52019">
    <property type="entry name" value="PKS_MFAS_DH"/>
    <property type="match status" value="1"/>
</dbReference>
<dbReference type="InterPro" id="IPR050091">
    <property type="entry name" value="PKS_NRPS_Biosynth_Enz"/>
</dbReference>
<proteinExistence type="predicted"/>
<keyword evidence="10" id="KW-1185">Reference proteome</keyword>
<dbReference type="CDD" id="cd00833">
    <property type="entry name" value="PKS"/>
    <property type="match status" value="1"/>
</dbReference>
<name>A0AA39QVR4_9LECA</name>
<feature type="compositionally biased region" description="Polar residues" evidence="5">
    <location>
        <begin position="350"/>
        <end position="362"/>
    </location>
</feature>
<feature type="compositionally biased region" description="Acidic residues" evidence="5">
    <location>
        <begin position="1688"/>
        <end position="1701"/>
    </location>
</feature>
<evidence type="ECO:0000313" key="9">
    <source>
        <dbReference type="EMBL" id="KAK0508819.1"/>
    </source>
</evidence>
<comment type="caution">
    <text evidence="9">The sequence shown here is derived from an EMBL/GenBank/DDBJ whole genome shotgun (WGS) entry which is preliminary data.</text>
</comment>
<feature type="active site" description="Proton acceptor; for dehydratase activity" evidence="4">
    <location>
        <position position="1295"/>
    </location>
</feature>
<feature type="domain" description="PKS/mFAS DH" evidence="8">
    <location>
        <begin position="1262"/>
        <end position="1568"/>
    </location>
</feature>
<dbReference type="InterPro" id="IPR001227">
    <property type="entry name" value="Ac_transferase_dom_sf"/>
</dbReference>
<evidence type="ECO:0000256" key="1">
    <source>
        <dbReference type="ARBA" id="ARBA00022450"/>
    </source>
</evidence>
<dbReference type="InterPro" id="IPR029058">
    <property type="entry name" value="AB_hydrolase_fold"/>
</dbReference>
<evidence type="ECO:0000256" key="4">
    <source>
        <dbReference type="PROSITE-ProRule" id="PRU01363"/>
    </source>
</evidence>
<dbReference type="InterPro" id="IPR016036">
    <property type="entry name" value="Malonyl_transacylase_ACP-bd"/>
</dbReference>
<dbReference type="InterPro" id="IPR030918">
    <property type="entry name" value="PT_fungal_PKS"/>
</dbReference>
<feature type="domain" description="Carrier" evidence="6">
    <location>
        <begin position="1603"/>
        <end position="1680"/>
    </location>
</feature>
<gene>
    <name evidence="9" type="ORF">JMJ35_009095</name>
</gene>
<dbReference type="InterPro" id="IPR014030">
    <property type="entry name" value="Ketoacyl_synth_N"/>
</dbReference>
<dbReference type="InterPro" id="IPR009081">
    <property type="entry name" value="PP-bd_ACP"/>
</dbReference>
<accession>A0AA39QVR4</accession>
<feature type="domain" description="Ketosynthase family 3 (KS3)" evidence="7">
    <location>
        <begin position="364"/>
        <end position="779"/>
    </location>
</feature>
<organism evidence="9 10">
    <name type="scientific">Cladonia borealis</name>
    <dbReference type="NCBI Taxonomy" id="184061"/>
    <lineage>
        <taxon>Eukaryota</taxon>
        <taxon>Fungi</taxon>
        <taxon>Dikarya</taxon>
        <taxon>Ascomycota</taxon>
        <taxon>Pezizomycotina</taxon>
        <taxon>Lecanoromycetes</taxon>
        <taxon>OSLEUM clade</taxon>
        <taxon>Lecanoromycetidae</taxon>
        <taxon>Lecanorales</taxon>
        <taxon>Lecanorineae</taxon>
        <taxon>Cladoniaceae</taxon>
        <taxon>Cladonia</taxon>
    </lineage>
</organism>
<dbReference type="PANTHER" id="PTHR43775">
    <property type="entry name" value="FATTY ACID SYNTHASE"/>
    <property type="match status" value="1"/>
</dbReference>
<dbReference type="Gene3D" id="3.40.50.1820">
    <property type="entry name" value="alpha/beta hydrolase"/>
    <property type="match status" value="1"/>
</dbReference>
<dbReference type="Pfam" id="PF00109">
    <property type="entry name" value="ketoacyl-synt"/>
    <property type="match status" value="1"/>
</dbReference>
<dbReference type="Pfam" id="PF02801">
    <property type="entry name" value="Ketoacyl-synt_C"/>
    <property type="match status" value="1"/>
</dbReference>
<dbReference type="Pfam" id="PF16073">
    <property type="entry name" value="SAT"/>
    <property type="match status" value="1"/>
</dbReference>
<dbReference type="SUPFAM" id="SSF52151">
    <property type="entry name" value="FabD/lysophospholipase-like"/>
    <property type="match status" value="2"/>
</dbReference>
<dbReference type="FunFam" id="1.10.1200.10:FF:000011">
    <property type="entry name" value="Sterigmatocystin biosynthesis polyketide synthase"/>
    <property type="match status" value="1"/>
</dbReference>
<dbReference type="FunFam" id="3.10.129.110:FF:000001">
    <property type="entry name" value="Sterigmatocystin biosynthesis polyketide synthase"/>
    <property type="match status" value="1"/>
</dbReference>
<feature type="region of interest" description="C-terminal hotdog fold" evidence="4">
    <location>
        <begin position="1421"/>
        <end position="1568"/>
    </location>
</feature>
<feature type="region of interest" description="Disordered" evidence="5">
    <location>
        <begin position="343"/>
        <end position="364"/>
    </location>
</feature>
<dbReference type="SMART" id="SM00825">
    <property type="entry name" value="PKS_KS"/>
    <property type="match status" value="1"/>
</dbReference>
<dbReference type="InterPro" id="IPR049551">
    <property type="entry name" value="PKS_DH_C"/>
</dbReference>
<dbReference type="GO" id="GO:0004315">
    <property type="term" value="F:3-oxoacyl-[acyl-carrier-protein] synthase activity"/>
    <property type="evidence" value="ECO:0007669"/>
    <property type="project" value="InterPro"/>
</dbReference>
<dbReference type="SUPFAM" id="SSF47336">
    <property type="entry name" value="ACP-like"/>
    <property type="match status" value="2"/>
</dbReference>